<evidence type="ECO:0000313" key="2">
    <source>
        <dbReference type="Proteomes" id="UP000031366"/>
    </source>
</evidence>
<sequence>MISYRGNGSYCYSNSASMLLSTIDEDVCPSLIEVLTGFSLGASIEDGLLFFDNSITTPDLAINAAFHSLGFTINERVSNYGDKLPLEEFLKVLSIYPVMLGPLDMGFLTYLPNHKYLSGSDHYVLALQMDNNEILLHDPHGYPFVSLSLSQLDLAWKADKIHYKKGPYHYWFSPKKELNLSEDEIFLRAVNNFKTIYINQQKAMEKSKMPFGKEAINIKATEFKNKKITNREMSHLIYFAFPLAARRAQDFAKYFNNRNGVISTLKEKQSRLFGKCQTLATLNRLDDVADTLKIIADIENHIRTSILDL</sequence>
<gene>
    <name evidence="1" type="ORF">U732_2753</name>
</gene>
<proteinExistence type="predicted"/>
<dbReference type="STRING" id="29341.RSJ17_20485"/>
<name>A0A0C1UDX1_9CLOT</name>
<dbReference type="OrthoDB" id="2052439at2"/>
<organism evidence="1 2">
    <name type="scientific">Clostridium argentinense CDC 2741</name>
    <dbReference type="NCBI Taxonomy" id="1418104"/>
    <lineage>
        <taxon>Bacteria</taxon>
        <taxon>Bacillati</taxon>
        <taxon>Bacillota</taxon>
        <taxon>Clostridia</taxon>
        <taxon>Eubacteriales</taxon>
        <taxon>Clostridiaceae</taxon>
        <taxon>Clostridium</taxon>
    </lineage>
</organism>
<protein>
    <submittedName>
        <fullName evidence="1">NlpC/p60-like transpeptidase family protein</fullName>
    </submittedName>
</protein>
<comment type="caution">
    <text evidence="1">The sequence shown here is derived from an EMBL/GenBank/DDBJ whole genome shotgun (WGS) entry which is preliminary data.</text>
</comment>
<dbReference type="AlphaFoldDB" id="A0A0C1UDX1"/>
<keyword evidence="2" id="KW-1185">Reference proteome</keyword>
<reference evidence="1 2" key="1">
    <citation type="journal article" date="2015" name="Infect. Genet. Evol.">
        <title>Genomic sequences of six botulinum neurotoxin-producing strains representing three clostridial species illustrate the mobility and diversity of botulinum neurotoxin genes.</title>
        <authorList>
            <person name="Smith T.J."/>
            <person name="Hill K.K."/>
            <person name="Xie G."/>
            <person name="Foley B.T."/>
            <person name="Williamson C.H."/>
            <person name="Foster J.T."/>
            <person name="Johnson S.L."/>
            <person name="Chertkov O."/>
            <person name="Teshima H."/>
            <person name="Gibbons H.S."/>
            <person name="Johnsky L.A."/>
            <person name="Karavis M.A."/>
            <person name="Smith L.A."/>
        </authorList>
    </citation>
    <scope>NUCLEOTIDE SEQUENCE [LARGE SCALE GENOMIC DNA]</scope>
    <source>
        <strain evidence="1 2">CDC 2741</strain>
    </source>
</reference>
<dbReference type="Proteomes" id="UP000031366">
    <property type="component" value="Unassembled WGS sequence"/>
</dbReference>
<accession>A0A0C1UDX1</accession>
<dbReference type="EMBL" id="AYSO01000019">
    <property type="protein sequence ID" value="KIE45620.1"/>
    <property type="molecule type" value="Genomic_DNA"/>
</dbReference>
<evidence type="ECO:0000313" key="1">
    <source>
        <dbReference type="EMBL" id="KIE45620.1"/>
    </source>
</evidence>